<accession>A0A255EAJ0</accession>
<proteinExistence type="predicted"/>
<organism evidence="2 3">
    <name type="scientific">Parenemella sanctibonifatiensis</name>
    <dbReference type="NCBI Taxonomy" id="2016505"/>
    <lineage>
        <taxon>Bacteria</taxon>
        <taxon>Bacillati</taxon>
        <taxon>Actinomycetota</taxon>
        <taxon>Actinomycetes</taxon>
        <taxon>Propionibacteriales</taxon>
        <taxon>Propionibacteriaceae</taxon>
        <taxon>Parenemella</taxon>
    </lineage>
</organism>
<evidence type="ECO:0000313" key="2">
    <source>
        <dbReference type="EMBL" id="OYN88578.1"/>
    </source>
</evidence>
<dbReference type="AlphaFoldDB" id="A0A255EAJ0"/>
<dbReference type="GO" id="GO:0005975">
    <property type="term" value="P:carbohydrate metabolic process"/>
    <property type="evidence" value="ECO:0007669"/>
    <property type="project" value="InterPro"/>
</dbReference>
<dbReference type="OrthoDB" id="1802546at2"/>
<name>A0A255EAJ0_9ACTN</name>
<reference evidence="2 3" key="1">
    <citation type="submission" date="2017-07" db="EMBL/GenBank/DDBJ databases">
        <title>Draft whole genome sequences of clinical Proprionibacteriaceae strains.</title>
        <authorList>
            <person name="Bernier A.-M."/>
            <person name="Bernard K."/>
            <person name="Domingo M.-C."/>
        </authorList>
    </citation>
    <scope>NUCLEOTIDE SEQUENCE [LARGE SCALE GENOMIC DNA]</scope>
    <source>
        <strain evidence="2 3">NML 150081</strain>
    </source>
</reference>
<feature type="signal peptide" evidence="1">
    <location>
        <begin position="1"/>
        <end position="22"/>
    </location>
</feature>
<feature type="chain" id="PRO_5013236754" evidence="1">
    <location>
        <begin position="23"/>
        <end position="491"/>
    </location>
</feature>
<dbReference type="EMBL" id="NMVJ01000011">
    <property type="protein sequence ID" value="OYN88578.1"/>
    <property type="molecule type" value="Genomic_DNA"/>
</dbReference>
<evidence type="ECO:0000313" key="3">
    <source>
        <dbReference type="Proteomes" id="UP000216300"/>
    </source>
</evidence>
<comment type="caution">
    <text evidence="2">The sequence shown here is derived from an EMBL/GenBank/DDBJ whole genome shotgun (WGS) entry which is preliminary data.</text>
</comment>
<evidence type="ECO:0000256" key="1">
    <source>
        <dbReference type="SAM" id="SignalP"/>
    </source>
</evidence>
<protein>
    <submittedName>
        <fullName evidence="2">Uncharacterized protein</fullName>
    </submittedName>
</protein>
<dbReference type="InterPro" id="IPR008928">
    <property type="entry name" value="6-hairpin_glycosidase_sf"/>
</dbReference>
<keyword evidence="1" id="KW-0732">Signal</keyword>
<keyword evidence="3" id="KW-1185">Reference proteome</keyword>
<dbReference type="RefSeq" id="WP_094455896.1">
    <property type="nucleotide sequence ID" value="NZ_NMVJ01000011.1"/>
</dbReference>
<dbReference type="Proteomes" id="UP000216300">
    <property type="component" value="Unassembled WGS sequence"/>
</dbReference>
<sequence>MLAGSLGLGIAGLIGLPGVAAAAGPETAAEFDRVWTANSHTVTDNESGVIAWGTSYELLALTRMYQATDDEKYLDWFVSLADDVLAATDAKRGVKDALGRSGPVWRTGGKYTAAKFVIKDVNGDELVALRYAGGSALEATVTFTTHTDASFDLTLTCGTGTKKYEFVQTERSHAKYVVDVINDAFAPNWEWTAVDLRDPDFPGRVPHGTAAVQEQFHAFTVHTGMVTYPLAQFARIVTDAGLTRLAPKAEAYAAAAREAVAFHAPEVQFYEDHPDSADYAHPVGAALRHDGLIQPYNQSHALGATQVELYRLDGDQAYARIVKALVASFLRGADLVDNAYVWSYWPPSSQAYAGYQGGTESTYTPRWNAAPGIEDISHAAITVEFLVAASRAGIGLTATQLANLKRTFSQNMVTGGDTVAYRVDGSDPRNTVSLVGQLPRWLPLAAWLPDAPAQALSTWNAAGVSGETGSYVAGRGYLVWAHNAGWEGDNR</sequence>
<dbReference type="SUPFAM" id="SSF48208">
    <property type="entry name" value="Six-hairpin glycosidases"/>
    <property type="match status" value="1"/>
</dbReference>
<gene>
    <name evidence="2" type="ORF">CGZ91_13285</name>
</gene>